<dbReference type="EMBL" id="WWCN01000022">
    <property type="protein sequence ID" value="MYM26057.1"/>
    <property type="molecule type" value="Genomic_DNA"/>
</dbReference>
<accession>A0A6L8KH49</accession>
<comment type="caution">
    <text evidence="1">The sequence shown here is derived from an EMBL/GenBank/DDBJ whole genome shotgun (WGS) entry which is preliminary data.</text>
</comment>
<gene>
    <name evidence="1" type="ORF">GTP46_25845</name>
</gene>
<proteinExistence type="predicted"/>
<keyword evidence="2" id="KW-1185">Reference proteome</keyword>
<sequence>MNLQEILSGERERYVRFLLHARDDITSKLPSTVSELLLSINNDAIPYPYRYLRVDLMSKTDDGQNKPTEVRIDLDPNFKPQMYKFGPLTLELHPFLWNQVQILLNSAPNNIKQIEDWITHWLDIEDQGGMNREGLSGAVHSFTQLQKTGDWWHMTGDFGTAPIEALVELINLMANQGITHIGIRSHG</sequence>
<name>A0A6L8KH49_9BURK</name>
<organism evidence="1 2">
    <name type="scientific">Duganella flavida</name>
    <dbReference type="NCBI Taxonomy" id="2692175"/>
    <lineage>
        <taxon>Bacteria</taxon>
        <taxon>Pseudomonadati</taxon>
        <taxon>Pseudomonadota</taxon>
        <taxon>Betaproteobacteria</taxon>
        <taxon>Burkholderiales</taxon>
        <taxon>Oxalobacteraceae</taxon>
        <taxon>Telluria group</taxon>
        <taxon>Duganella</taxon>
    </lineage>
</organism>
<evidence type="ECO:0000313" key="1">
    <source>
        <dbReference type="EMBL" id="MYM26057.1"/>
    </source>
</evidence>
<dbReference type="Proteomes" id="UP000479335">
    <property type="component" value="Unassembled WGS sequence"/>
</dbReference>
<dbReference type="AlphaFoldDB" id="A0A6L8KH49"/>
<reference evidence="1 2" key="1">
    <citation type="submission" date="2019-12" db="EMBL/GenBank/DDBJ databases">
        <title>Novel species isolated from a subtropical stream in China.</title>
        <authorList>
            <person name="Lu H."/>
        </authorList>
    </citation>
    <scope>NUCLEOTIDE SEQUENCE [LARGE SCALE GENOMIC DNA]</scope>
    <source>
        <strain evidence="1 2">FT135W</strain>
    </source>
</reference>
<evidence type="ECO:0000313" key="2">
    <source>
        <dbReference type="Proteomes" id="UP000479335"/>
    </source>
</evidence>
<dbReference type="RefSeq" id="WP_161009500.1">
    <property type="nucleotide sequence ID" value="NZ_WWCN01000022.1"/>
</dbReference>
<protein>
    <submittedName>
        <fullName evidence="1">Uncharacterized protein</fullName>
    </submittedName>
</protein>